<evidence type="ECO:0000256" key="5">
    <source>
        <dbReference type="ARBA" id="ARBA00023136"/>
    </source>
</evidence>
<dbReference type="GO" id="GO:0000271">
    <property type="term" value="P:polysaccharide biosynthetic process"/>
    <property type="evidence" value="ECO:0007669"/>
    <property type="project" value="InterPro"/>
</dbReference>
<dbReference type="EMBL" id="FPBA01000001">
    <property type="protein sequence ID" value="SFT36498.1"/>
    <property type="molecule type" value="Genomic_DNA"/>
</dbReference>
<feature type="domain" description="GtrA/DPMS transmembrane" evidence="7">
    <location>
        <begin position="2"/>
        <end position="125"/>
    </location>
</feature>
<evidence type="ECO:0000256" key="2">
    <source>
        <dbReference type="ARBA" id="ARBA00009399"/>
    </source>
</evidence>
<dbReference type="Pfam" id="PF04138">
    <property type="entry name" value="GtrA_DPMS_TM"/>
    <property type="match status" value="1"/>
</dbReference>
<protein>
    <submittedName>
        <fullName evidence="8">Putative flippase GtrA (Transmembrane translocase of bactoprenol-linked glucose)</fullName>
    </submittedName>
</protein>
<evidence type="ECO:0000256" key="6">
    <source>
        <dbReference type="SAM" id="Phobius"/>
    </source>
</evidence>
<dbReference type="GO" id="GO:0005886">
    <property type="term" value="C:plasma membrane"/>
    <property type="evidence" value="ECO:0007669"/>
    <property type="project" value="TreeGrafter"/>
</dbReference>
<feature type="transmembrane region" description="Helical" evidence="6">
    <location>
        <begin position="98"/>
        <end position="118"/>
    </location>
</feature>
<feature type="transmembrane region" description="Helical" evidence="6">
    <location>
        <begin position="69"/>
        <end position="92"/>
    </location>
</feature>
<dbReference type="PANTHER" id="PTHR38459">
    <property type="entry name" value="PROPHAGE BACTOPRENOL-LINKED GLUCOSE TRANSLOCASE HOMOLOG"/>
    <property type="match status" value="1"/>
</dbReference>
<dbReference type="InterPro" id="IPR051401">
    <property type="entry name" value="GtrA_CellWall_Glycosyl"/>
</dbReference>
<keyword evidence="4 6" id="KW-1133">Transmembrane helix</keyword>
<sequence length="131" mass="14112">MAAGAFGVVVDIGGYNALVHLGGDGLLDDQPLVAKTISLVAGTTVAYVGNRFWTYRDRPRGRLAREYSLYMALSAVALVISLVCLAVSRYVLDLRSPVADNVAANVVGLALGSLFRFLTYRRYVFPDQPAT</sequence>
<evidence type="ECO:0000259" key="7">
    <source>
        <dbReference type="Pfam" id="PF04138"/>
    </source>
</evidence>
<dbReference type="STRING" id="1296565.SAMN05660657_00449"/>
<dbReference type="InterPro" id="IPR007267">
    <property type="entry name" value="GtrA_DPMS_TM"/>
</dbReference>
<comment type="subcellular location">
    <subcellularLocation>
        <location evidence="1">Membrane</location>
        <topology evidence="1">Multi-pass membrane protein</topology>
    </subcellularLocation>
</comment>
<organism evidence="8 9">
    <name type="scientific">Geodermatophilus amargosae</name>
    <dbReference type="NCBI Taxonomy" id="1296565"/>
    <lineage>
        <taxon>Bacteria</taxon>
        <taxon>Bacillati</taxon>
        <taxon>Actinomycetota</taxon>
        <taxon>Actinomycetes</taxon>
        <taxon>Geodermatophilales</taxon>
        <taxon>Geodermatophilaceae</taxon>
        <taxon>Geodermatophilus</taxon>
    </lineage>
</organism>
<name>A0A1I6XDW8_9ACTN</name>
<comment type="similarity">
    <text evidence="2">Belongs to the GtrA family.</text>
</comment>
<evidence type="ECO:0000313" key="8">
    <source>
        <dbReference type="EMBL" id="SFT36498.1"/>
    </source>
</evidence>
<proteinExistence type="inferred from homology"/>
<evidence type="ECO:0000256" key="3">
    <source>
        <dbReference type="ARBA" id="ARBA00022692"/>
    </source>
</evidence>
<gene>
    <name evidence="8" type="ORF">SAMN05660657_00449</name>
</gene>
<accession>A0A1I6XDW8</accession>
<keyword evidence="9" id="KW-1185">Reference proteome</keyword>
<feature type="transmembrane region" description="Helical" evidence="6">
    <location>
        <begin position="32"/>
        <end position="49"/>
    </location>
</feature>
<evidence type="ECO:0000256" key="1">
    <source>
        <dbReference type="ARBA" id="ARBA00004141"/>
    </source>
</evidence>
<keyword evidence="5 6" id="KW-0472">Membrane</keyword>
<dbReference type="AlphaFoldDB" id="A0A1I6XDW8"/>
<dbReference type="Proteomes" id="UP000199546">
    <property type="component" value="Unassembled WGS sequence"/>
</dbReference>
<keyword evidence="3 6" id="KW-0812">Transmembrane</keyword>
<evidence type="ECO:0000313" key="9">
    <source>
        <dbReference type="Proteomes" id="UP000199546"/>
    </source>
</evidence>
<evidence type="ECO:0000256" key="4">
    <source>
        <dbReference type="ARBA" id="ARBA00022989"/>
    </source>
</evidence>
<reference evidence="9" key="1">
    <citation type="submission" date="2016-10" db="EMBL/GenBank/DDBJ databases">
        <authorList>
            <person name="Varghese N."/>
            <person name="Submissions S."/>
        </authorList>
    </citation>
    <scope>NUCLEOTIDE SEQUENCE [LARGE SCALE GENOMIC DNA]</scope>
    <source>
        <strain evidence="9">DSM 46136</strain>
    </source>
</reference>
<dbReference type="PANTHER" id="PTHR38459:SF1">
    <property type="entry name" value="PROPHAGE BACTOPRENOL-LINKED GLUCOSE TRANSLOCASE HOMOLOG"/>
    <property type="match status" value="1"/>
</dbReference>